<gene>
    <name evidence="1" type="ORF">JMN32_09620</name>
</gene>
<dbReference type="Proteomes" id="UP000614216">
    <property type="component" value="Unassembled WGS sequence"/>
</dbReference>
<evidence type="ECO:0000313" key="2">
    <source>
        <dbReference type="Proteomes" id="UP000614216"/>
    </source>
</evidence>
<sequence>MRVLFIFLLTLITFSGFGQCQWERFKAATDESTEAGKLLTDAIDEDAKLVNAWEVLDNAEITDLSDKIDDIRFVSNYLENNPGKAADQVSADIKNKGWQQWVHGVTGGGKLSFEEKIKLFIKKENALLTYERQDGIFFMQKTTNNDLGTGYSNELTFSFKYKTGPNINSKDMFGKIGLTEEGYLIGNLKKPTGMNNQQIKGVSEDALDMALYHFGRNNVNGIKALWVKNSELYPDLPDNKSINLIRFEEALERMDESMAVFETITGDYARSRGFGYLKEVKKLTENVDGIYGYEVIFEIMR</sequence>
<accession>A0A937KDU2</accession>
<dbReference type="RefSeq" id="WP_202856100.1">
    <property type="nucleotide sequence ID" value="NZ_JAEUGD010000031.1"/>
</dbReference>
<protein>
    <submittedName>
        <fullName evidence="1">Uncharacterized protein</fullName>
    </submittedName>
</protein>
<dbReference type="AlphaFoldDB" id="A0A937KDU2"/>
<organism evidence="1 2">
    <name type="scientific">Fulvivirga marina</name>
    <dbReference type="NCBI Taxonomy" id="2494733"/>
    <lineage>
        <taxon>Bacteria</taxon>
        <taxon>Pseudomonadati</taxon>
        <taxon>Bacteroidota</taxon>
        <taxon>Cytophagia</taxon>
        <taxon>Cytophagales</taxon>
        <taxon>Fulvivirgaceae</taxon>
        <taxon>Fulvivirga</taxon>
    </lineage>
</organism>
<keyword evidence="2" id="KW-1185">Reference proteome</keyword>
<comment type="caution">
    <text evidence="1">The sequence shown here is derived from an EMBL/GenBank/DDBJ whole genome shotgun (WGS) entry which is preliminary data.</text>
</comment>
<evidence type="ECO:0000313" key="1">
    <source>
        <dbReference type="EMBL" id="MBL6446568.1"/>
    </source>
</evidence>
<proteinExistence type="predicted"/>
<dbReference type="EMBL" id="JAEUGD010000031">
    <property type="protein sequence ID" value="MBL6446568.1"/>
    <property type="molecule type" value="Genomic_DNA"/>
</dbReference>
<name>A0A937KDU2_9BACT</name>
<reference evidence="1" key="1">
    <citation type="submission" date="2021-01" db="EMBL/GenBank/DDBJ databases">
        <title>Fulvivirga kasyanovii gen. nov., sp nov., a novel member of the phylum Bacteroidetes isolated from seawater in a mussel farm.</title>
        <authorList>
            <person name="Zhao L.-H."/>
            <person name="Wang Z.-J."/>
        </authorList>
    </citation>
    <scope>NUCLEOTIDE SEQUENCE</scope>
    <source>
        <strain evidence="1">29W222</strain>
    </source>
</reference>